<protein>
    <submittedName>
        <fullName evidence="1">ATP-binding protein</fullName>
    </submittedName>
</protein>
<dbReference type="Proteomes" id="UP001589654">
    <property type="component" value="Unassembled WGS sequence"/>
</dbReference>
<keyword evidence="1" id="KW-0067">ATP-binding</keyword>
<evidence type="ECO:0000313" key="1">
    <source>
        <dbReference type="EMBL" id="MFB9212008.1"/>
    </source>
</evidence>
<dbReference type="SUPFAM" id="SSF52540">
    <property type="entry name" value="P-loop containing nucleoside triphosphate hydrolases"/>
    <property type="match status" value="1"/>
</dbReference>
<dbReference type="InterPro" id="IPR050238">
    <property type="entry name" value="DNA_Rep/Repair_Clamp_Loader"/>
</dbReference>
<dbReference type="GO" id="GO:0005524">
    <property type="term" value="F:ATP binding"/>
    <property type="evidence" value="ECO:0007669"/>
    <property type="project" value="UniProtKB-KW"/>
</dbReference>
<keyword evidence="2" id="KW-1185">Reference proteome</keyword>
<proteinExistence type="predicted"/>
<dbReference type="Gene3D" id="3.40.50.300">
    <property type="entry name" value="P-loop containing nucleotide triphosphate hydrolases"/>
    <property type="match status" value="1"/>
</dbReference>
<sequence>MLFSSIPGLEETKAKLVQAIQKNHLAHALLFHGPEGSANLLMALALATYINCENRGESDACGQCGSCQKMKKLIHPDLSFTFPLPGSLLKEDDDGKDKKVNVLSPWREFALQSPYGNLQDWIYHNGFEKKQLNISKAAAKQIIKTVSLKSFEGGYKMILIWMPELMHTAAANALLKVLEEPPEKTLFLMVSTQPERLLTTILSRTQKILVRTYSDEEVKNNLIAEDLCSPEGAQHIAPLANGNMREAYRLAEQVVDENTAKFGDWMRACYNLKIEKIVVWADNFQTFDKEAQKGLLLTGLNVLRECLLQRSQLEVLMRTPPEDKEFIEKFSLNALTENKILRMYQLLNEAHYHLERNANAKILFADLSLNLSRVIRKKETA</sequence>
<accession>A0ABV5J595</accession>
<evidence type="ECO:0000313" key="2">
    <source>
        <dbReference type="Proteomes" id="UP001589654"/>
    </source>
</evidence>
<dbReference type="InterPro" id="IPR027417">
    <property type="entry name" value="P-loop_NTPase"/>
</dbReference>
<gene>
    <name evidence="1" type="ORF">ACFFUR_09325</name>
</gene>
<dbReference type="Pfam" id="PF13177">
    <property type="entry name" value="DNA_pol3_delta2"/>
    <property type="match status" value="1"/>
</dbReference>
<dbReference type="RefSeq" id="WP_290247086.1">
    <property type="nucleotide sequence ID" value="NZ_JAUFQT010000001.1"/>
</dbReference>
<reference evidence="1 2" key="1">
    <citation type="submission" date="2024-09" db="EMBL/GenBank/DDBJ databases">
        <authorList>
            <person name="Sun Q."/>
            <person name="Mori K."/>
        </authorList>
    </citation>
    <scope>NUCLEOTIDE SEQUENCE [LARGE SCALE GENOMIC DNA]</scope>
    <source>
        <strain evidence="1 2">CECT 7682</strain>
    </source>
</reference>
<dbReference type="EMBL" id="JBHMEW010000056">
    <property type="protein sequence ID" value="MFB9212008.1"/>
    <property type="molecule type" value="Genomic_DNA"/>
</dbReference>
<keyword evidence="1" id="KW-0547">Nucleotide-binding</keyword>
<name>A0ABV5J595_9BACT</name>
<organism evidence="1 2">
    <name type="scientific">Echinicola jeungdonensis</name>
    <dbReference type="NCBI Taxonomy" id="709343"/>
    <lineage>
        <taxon>Bacteria</taxon>
        <taxon>Pseudomonadati</taxon>
        <taxon>Bacteroidota</taxon>
        <taxon>Cytophagia</taxon>
        <taxon>Cytophagales</taxon>
        <taxon>Cyclobacteriaceae</taxon>
        <taxon>Echinicola</taxon>
    </lineage>
</organism>
<dbReference type="PANTHER" id="PTHR11669:SF8">
    <property type="entry name" value="DNA POLYMERASE III SUBUNIT DELTA"/>
    <property type="match status" value="1"/>
</dbReference>
<comment type="caution">
    <text evidence="1">The sequence shown here is derived from an EMBL/GenBank/DDBJ whole genome shotgun (WGS) entry which is preliminary data.</text>
</comment>
<dbReference type="PANTHER" id="PTHR11669">
    <property type="entry name" value="REPLICATION FACTOR C / DNA POLYMERASE III GAMMA-TAU SUBUNIT"/>
    <property type="match status" value="1"/>
</dbReference>